<evidence type="ECO:0000313" key="1">
    <source>
        <dbReference type="EMBL" id="RMU41684.1"/>
    </source>
</evidence>
<reference evidence="1 2" key="1">
    <citation type="submission" date="2018-08" db="EMBL/GenBank/DDBJ databases">
        <title>Recombination of ecologically and evolutionarily significant loci maintains genetic cohesion in the Pseudomonas syringae species complex.</title>
        <authorList>
            <person name="Dillon M."/>
            <person name="Thakur S."/>
            <person name="Almeida R.N.D."/>
            <person name="Weir B.S."/>
            <person name="Guttman D.S."/>
        </authorList>
    </citation>
    <scope>NUCLEOTIDE SEQUENCE [LARGE SCALE GENOMIC DNA]</scope>
    <source>
        <strain evidence="1 2">ICMP 14479</strain>
    </source>
</reference>
<comment type="caution">
    <text evidence="1">The sequence shown here is derived from an EMBL/GenBank/DDBJ whole genome shotgun (WGS) entry which is preliminary data.</text>
</comment>
<dbReference type="Proteomes" id="UP000280395">
    <property type="component" value="Unassembled WGS sequence"/>
</dbReference>
<accession>A0A3M5U823</accession>
<organism evidence="1 2">
    <name type="scientific">Pseudomonas syringae pv. avii</name>
    <dbReference type="NCBI Taxonomy" id="663959"/>
    <lineage>
        <taxon>Bacteria</taxon>
        <taxon>Pseudomonadati</taxon>
        <taxon>Pseudomonadota</taxon>
        <taxon>Gammaproteobacteria</taxon>
        <taxon>Pseudomonadales</taxon>
        <taxon>Pseudomonadaceae</taxon>
        <taxon>Pseudomonas</taxon>
        <taxon>Pseudomonas syringae</taxon>
    </lineage>
</organism>
<proteinExistence type="predicted"/>
<evidence type="ECO:0000313" key="2">
    <source>
        <dbReference type="Proteomes" id="UP000280395"/>
    </source>
</evidence>
<dbReference type="EMBL" id="RBUA01001520">
    <property type="protein sequence ID" value="RMU41684.1"/>
    <property type="molecule type" value="Genomic_DNA"/>
</dbReference>
<protein>
    <submittedName>
        <fullName evidence="1">Uncharacterized protein</fullName>
    </submittedName>
</protein>
<gene>
    <name evidence="1" type="ORF">ALP29_201368</name>
</gene>
<sequence length="65" mass="7326">MHVDQLGDVIPILAHFVAQKSVLFRYQVSVLLKHLLIGGAKRPVFGVINVHRGDSQVLYVRTVFE</sequence>
<dbReference type="AlphaFoldDB" id="A0A3M5U823"/>
<name>A0A3M5U823_PSESX</name>